<feature type="domain" description="NADH:flavin oxidoreductase/NADH oxidase N-terminal" evidence="1">
    <location>
        <begin position="4"/>
        <end position="336"/>
    </location>
</feature>
<gene>
    <name evidence="2" type="ORF">IDM48_02230</name>
</gene>
<name>A0A7H2BKS9_9MICC</name>
<evidence type="ECO:0000313" key="2">
    <source>
        <dbReference type="EMBL" id="QNV40275.1"/>
    </source>
</evidence>
<dbReference type="Gene3D" id="3.20.20.70">
    <property type="entry name" value="Aldolase class I"/>
    <property type="match status" value="1"/>
</dbReference>
<dbReference type="GO" id="GO:0010181">
    <property type="term" value="F:FMN binding"/>
    <property type="evidence" value="ECO:0007669"/>
    <property type="project" value="InterPro"/>
</dbReference>
<reference evidence="2 3" key="1">
    <citation type="submission" date="2020-09" db="EMBL/GenBank/DDBJ databases">
        <title>Investigation of environmental microbe.</title>
        <authorList>
            <person name="Ou Y."/>
            <person name="Kang Q."/>
        </authorList>
    </citation>
    <scope>NUCLEOTIDE SEQUENCE [LARGE SCALE GENOMIC DNA]</scope>
    <source>
        <strain evidence="2 3">KJZ-9</strain>
    </source>
</reference>
<dbReference type="InterPro" id="IPR001155">
    <property type="entry name" value="OxRdtase_FMN_N"/>
</dbReference>
<sequence length="360" mass="39212">MPTLFEPATAGALELNNRITMAPLTRSRAGQDGVPSDMHVEYYKQRANNGLIVTEGTFFEDINRAFLGQPGIATAEQQEGWRKVAQAVHEQGSNIVMQIMHGGRLTLPSINGFDQGESSSAIAPGVTLHGDGESREEVPTPVALDAEGIERVIQKFTEGARRAIDAGMDGVEVHGANGYLLHQFLAPSSNDRTDEYGGSPENRARLAIEVIRSIADEIGADRLGLRISPMHNIQGCLEEDEDDVRATYKALLDGIADLNIAYLSILYHDAESDLVAYLRESFGGFTILNTGFGVVTELEEARHIVEDDLADAVAVGREIIANPDLSYRWKNNLALNSIDSDTFYTPGPHGYIDYPAAEQK</sequence>
<dbReference type="InterPro" id="IPR013785">
    <property type="entry name" value="Aldolase_TIM"/>
</dbReference>
<dbReference type="GO" id="GO:0016491">
    <property type="term" value="F:oxidoreductase activity"/>
    <property type="evidence" value="ECO:0007669"/>
    <property type="project" value="InterPro"/>
</dbReference>
<dbReference type="CDD" id="cd02933">
    <property type="entry name" value="OYE_like_FMN"/>
    <property type="match status" value="1"/>
</dbReference>
<dbReference type="InterPro" id="IPR045247">
    <property type="entry name" value="Oye-like"/>
</dbReference>
<keyword evidence="3" id="KW-1185">Reference proteome</keyword>
<dbReference type="PANTHER" id="PTHR22893:SF91">
    <property type="entry name" value="NADPH DEHYDROGENASE 2-RELATED"/>
    <property type="match status" value="1"/>
</dbReference>
<evidence type="ECO:0000259" key="1">
    <source>
        <dbReference type="Pfam" id="PF00724"/>
    </source>
</evidence>
<dbReference type="SUPFAM" id="SSF51395">
    <property type="entry name" value="FMN-linked oxidoreductases"/>
    <property type="match status" value="1"/>
</dbReference>
<evidence type="ECO:0000313" key="3">
    <source>
        <dbReference type="Proteomes" id="UP000516421"/>
    </source>
</evidence>
<dbReference type="Pfam" id="PF00724">
    <property type="entry name" value="Oxidored_FMN"/>
    <property type="match status" value="1"/>
</dbReference>
<organism evidence="2 3">
    <name type="scientific">Rothia amarae</name>
    <dbReference type="NCBI Taxonomy" id="169480"/>
    <lineage>
        <taxon>Bacteria</taxon>
        <taxon>Bacillati</taxon>
        <taxon>Actinomycetota</taxon>
        <taxon>Actinomycetes</taxon>
        <taxon>Micrococcales</taxon>
        <taxon>Micrococcaceae</taxon>
        <taxon>Rothia</taxon>
    </lineage>
</organism>
<accession>A0A7H2BKS9</accession>
<dbReference type="KEGG" id="rama:IDM48_02230"/>
<dbReference type="RefSeq" id="WP_068169069.1">
    <property type="nucleotide sequence ID" value="NZ_CP061538.1"/>
</dbReference>
<proteinExistence type="predicted"/>
<protein>
    <submittedName>
        <fullName evidence="2">Alkene reductase</fullName>
    </submittedName>
</protein>
<dbReference type="EMBL" id="CP061538">
    <property type="protein sequence ID" value="QNV40275.1"/>
    <property type="molecule type" value="Genomic_DNA"/>
</dbReference>
<dbReference type="GO" id="GO:0005829">
    <property type="term" value="C:cytosol"/>
    <property type="evidence" value="ECO:0007669"/>
    <property type="project" value="TreeGrafter"/>
</dbReference>
<dbReference type="AlphaFoldDB" id="A0A7H2BKS9"/>
<dbReference type="PANTHER" id="PTHR22893">
    <property type="entry name" value="NADH OXIDOREDUCTASE-RELATED"/>
    <property type="match status" value="1"/>
</dbReference>
<dbReference type="Proteomes" id="UP000516421">
    <property type="component" value="Chromosome"/>
</dbReference>